<dbReference type="GO" id="GO:0003677">
    <property type="term" value="F:DNA binding"/>
    <property type="evidence" value="ECO:0007669"/>
    <property type="project" value="UniProtKB-UniRule"/>
</dbReference>
<evidence type="ECO:0000256" key="2">
    <source>
        <dbReference type="PROSITE-ProRule" id="PRU00335"/>
    </source>
</evidence>
<dbReference type="EMBL" id="VUOB01000003">
    <property type="protein sequence ID" value="KAA2266104.1"/>
    <property type="molecule type" value="Genomic_DNA"/>
</dbReference>
<accession>A0A5B2XTC3</accession>
<evidence type="ECO:0000259" key="3">
    <source>
        <dbReference type="PROSITE" id="PS50977"/>
    </source>
</evidence>
<reference evidence="4 5" key="1">
    <citation type="submission" date="2019-09" db="EMBL/GenBank/DDBJ databases">
        <title>Goodfellowia gen. nov., a new genus of the Pseudonocardineae related to Actinoalloteichus, containing Goodfellowia coeruleoviolacea gen. nov., comb. nov. gen. nov., comb. nov.</title>
        <authorList>
            <person name="Labeda D."/>
        </authorList>
    </citation>
    <scope>NUCLEOTIDE SEQUENCE [LARGE SCALE GENOMIC DNA]</scope>
    <source>
        <strain evidence="4 5">AN110305</strain>
    </source>
</reference>
<evidence type="ECO:0000256" key="1">
    <source>
        <dbReference type="ARBA" id="ARBA00023125"/>
    </source>
</evidence>
<evidence type="ECO:0000313" key="5">
    <source>
        <dbReference type="Proteomes" id="UP000323454"/>
    </source>
</evidence>
<dbReference type="PANTHER" id="PTHR30328:SF54">
    <property type="entry name" value="HTH-TYPE TRANSCRIPTIONAL REPRESSOR SCO4008"/>
    <property type="match status" value="1"/>
</dbReference>
<feature type="domain" description="HTH tetR-type" evidence="3">
    <location>
        <begin position="7"/>
        <end position="67"/>
    </location>
</feature>
<protein>
    <submittedName>
        <fullName evidence="4">TetR/AcrR family transcriptional regulator</fullName>
    </submittedName>
</protein>
<feature type="DNA-binding region" description="H-T-H motif" evidence="2">
    <location>
        <begin position="30"/>
        <end position="49"/>
    </location>
</feature>
<dbReference type="OrthoDB" id="4726108at2"/>
<comment type="caution">
    <text evidence="4">The sequence shown here is derived from an EMBL/GenBank/DDBJ whole genome shotgun (WGS) entry which is preliminary data.</text>
</comment>
<dbReference type="Pfam" id="PF00440">
    <property type="entry name" value="TetR_N"/>
    <property type="match status" value="1"/>
</dbReference>
<dbReference type="PANTHER" id="PTHR30328">
    <property type="entry name" value="TRANSCRIPTIONAL REPRESSOR"/>
    <property type="match status" value="1"/>
</dbReference>
<name>A0A5B2XTC3_9PSEU</name>
<dbReference type="Pfam" id="PF17926">
    <property type="entry name" value="TetR_C_21"/>
    <property type="match status" value="1"/>
</dbReference>
<dbReference type="RefSeq" id="WP_149847842.1">
    <property type="nucleotide sequence ID" value="NZ_VUOB01000003.1"/>
</dbReference>
<dbReference type="Gene3D" id="1.10.357.10">
    <property type="entry name" value="Tetracycline Repressor, domain 2"/>
    <property type="match status" value="1"/>
</dbReference>
<reference evidence="4 5" key="2">
    <citation type="submission" date="2019-09" db="EMBL/GenBank/DDBJ databases">
        <authorList>
            <person name="Jin C."/>
        </authorList>
    </citation>
    <scope>NUCLEOTIDE SEQUENCE [LARGE SCALE GENOMIC DNA]</scope>
    <source>
        <strain evidence="4 5">AN110305</strain>
    </source>
</reference>
<proteinExistence type="predicted"/>
<dbReference type="PROSITE" id="PS50977">
    <property type="entry name" value="HTH_TETR_2"/>
    <property type="match status" value="1"/>
</dbReference>
<dbReference type="SUPFAM" id="SSF48498">
    <property type="entry name" value="Tetracyclin repressor-like, C-terminal domain"/>
    <property type="match status" value="1"/>
</dbReference>
<sequence length="193" mass="21211">MPPRDANATRARISAAAAAEFAAYGIAGARVERIARQAEANKQLIYAYFGDKEQLFASVLEQQLQVLAEAVPLDADGLDDYAVRLFDYHLEHPEIGRLLLWEALERGDGPVPSEAERTRHYVDKTRAVAVAQERGAADPEIPPDLTVLLLLALVSYPQRMPQLRRMLLGGDSEETQARTRAAVALAARKLIAP</sequence>
<dbReference type="InterPro" id="IPR001647">
    <property type="entry name" value="HTH_TetR"/>
</dbReference>
<dbReference type="InterPro" id="IPR009057">
    <property type="entry name" value="Homeodomain-like_sf"/>
</dbReference>
<dbReference type="InterPro" id="IPR041467">
    <property type="entry name" value="Sco4008_C"/>
</dbReference>
<keyword evidence="1 2" id="KW-0238">DNA-binding</keyword>
<keyword evidence="5" id="KW-1185">Reference proteome</keyword>
<dbReference type="InterPro" id="IPR036271">
    <property type="entry name" value="Tet_transcr_reg_TetR-rel_C_sf"/>
</dbReference>
<dbReference type="InterPro" id="IPR050109">
    <property type="entry name" value="HTH-type_TetR-like_transc_reg"/>
</dbReference>
<dbReference type="GO" id="GO:0006355">
    <property type="term" value="P:regulation of DNA-templated transcription"/>
    <property type="evidence" value="ECO:0007669"/>
    <property type="project" value="UniProtKB-ARBA"/>
</dbReference>
<gene>
    <name evidence="4" type="ORF">F0L68_03010</name>
</gene>
<dbReference type="Proteomes" id="UP000323454">
    <property type="component" value="Unassembled WGS sequence"/>
</dbReference>
<dbReference type="AlphaFoldDB" id="A0A5B2XTC3"/>
<organism evidence="4 5">
    <name type="scientific">Solihabitans fulvus</name>
    <dbReference type="NCBI Taxonomy" id="1892852"/>
    <lineage>
        <taxon>Bacteria</taxon>
        <taxon>Bacillati</taxon>
        <taxon>Actinomycetota</taxon>
        <taxon>Actinomycetes</taxon>
        <taxon>Pseudonocardiales</taxon>
        <taxon>Pseudonocardiaceae</taxon>
        <taxon>Solihabitans</taxon>
    </lineage>
</organism>
<evidence type="ECO:0000313" key="4">
    <source>
        <dbReference type="EMBL" id="KAA2266104.1"/>
    </source>
</evidence>
<dbReference type="SUPFAM" id="SSF46689">
    <property type="entry name" value="Homeodomain-like"/>
    <property type="match status" value="1"/>
</dbReference>